<dbReference type="SUPFAM" id="SSF52540">
    <property type="entry name" value="P-loop containing nucleoside triphosphate hydrolases"/>
    <property type="match status" value="1"/>
</dbReference>
<dbReference type="InterPro" id="IPR027417">
    <property type="entry name" value="P-loop_NTPase"/>
</dbReference>
<organism evidence="2">
    <name type="scientific">Vibrio phage PH669</name>
    <dbReference type="NCBI Taxonomy" id="2800823"/>
    <lineage>
        <taxon>Viruses</taxon>
        <taxon>Duplodnaviria</taxon>
        <taxon>Heunggongvirae</taxon>
        <taxon>Uroviricota</taxon>
        <taxon>Caudoviricetes</taxon>
        <taxon>Queuovirinae</taxon>
    </lineage>
</organism>
<dbReference type="Pfam" id="PF13479">
    <property type="entry name" value="AAA_24"/>
    <property type="match status" value="1"/>
</dbReference>
<feature type="region of interest" description="Disordered" evidence="1">
    <location>
        <begin position="196"/>
        <end position="218"/>
    </location>
</feature>
<proteinExistence type="predicted"/>
<dbReference type="EMBL" id="MW423739">
    <property type="protein sequence ID" value="QQK88583.1"/>
    <property type="molecule type" value="Genomic_DNA"/>
</dbReference>
<evidence type="ECO:0000313" key="2">
    <source>
        <dbReference type="EMBL" id="QQK88583.1"/>
    </source>
</evidence>
<protein>
    <submittedName>
        <fullName evidence="2">Uncharacterized protein</fullName>
    </submittedName>
</protein>
<reference evidence="2" key="1">
    <citation type="submission" date="2020-12" db="EMBL/GenBank/DDBJ databases">
        <authorList>
            <person name="Hu Z."/>
        </authorList>
    </citation>
    <scope>NUCLEOTIDE SEQUENCE</scope>
</reference>
<accession>A0A7T7CL92</accession>
<evidence type="ECO:0000256" key="1">
    <source>
        <dbReference type="SAM" id="MobiDB-lite"/>
    </source>
</evidence>
<name>A0A7T7CL92_9CAUD</name>
<sequence>MAIQLESSNMLAVANGVKMSIYGRSGMGKTMLSCTAPAPLIISAERGLLSLKKENIERVWGVNTPGITYELPVIQIETIDDLIEAEAYCRTNPQAQQFQTIIVDSVSEVAEKVLAHAKKGAKDPRQAYGVMLERMLEVIKSFRDLDGKHVVLLFKEERNKDEGTGLTLAGPSVPGQKLGPASPYLTDEVFQLFSGRNPDQSSYRALRTQPDFSADAKDRSGALDEIEFPHIGSVINKILGSQAQPQQ</sequence>